<name>A0A556AFB7_9BURK</name>
<dbReference type="AlphaFoldDB" id="A0A556AFB7"/>
<evidence type="ECO:0000256" key="1">
    <source>
        <dbReference type="ARBA" id="ARBA00022679"/>
    </source>
</evidence>
<dbReference type="InterPro" id="IPR044855">
    <property type="entry name" value="CoA-Trfase_III_dom3_sf"/>
</dbReference>
<protein>
    <submittedName>
        <fullName evidence="2">CoA transferase</fullName>
    </submittedName>
</protein>
<dbReference type="Proteomes" id="UP000318405">
    <property type="component" value="Unassembled WGS sequence"/>
</dbReference>
<dbReference type="SUPFAM" id="SSF89796">
    <property type="entry name" value="CoA-transferase family III (CaiB/BaiF)"/>
    <property type="match status" value="1"/>
</dbReference>
<gene>
    <name evidence="2" type="ORF">FOZ76_18405</name>
</gene>
<proteinExistence type="predicted"/>
<dbReference type="InterPro" id="IPR023606">
    <property type="entry name" value="CoA-Trfase_III_dom_1_sf"/>
</dbReference>
<dbReference type="OrthoDB" id="5294844at2"/>
<keyword evidence="1 2" id="KW-0808">Transferase</keyword>
<dbReference type="EMBL" id="VLTJ01000035">
    <property type="protein sequence ID" value="TSH91575.1"/>
    <property type="molecule type" value="Genomic_DNA"/>
</dbReference>
<dbReference type="PANTHER" id="PTHR48207:SF3">
    <property type="entry name" value="SUCCINATE--HYDROXYMETHYLGLUTARATE COA-TRANSFERASE"/>
    <property type="match status" value="1"/>
</dbReference>
<dbReference type="Pfam" id="PF02515">
    <property type="entry name" value="CoA_transf_3"/>
    <property type="match status" value="1"/>
</dbReference>
<dbReference type="InterPro" id="IPR003673">
    <property type="entry name" value="CoA-Trfase_fam_III"/>
</dbReference>
<dbReference type="PANTHER" id="PTHR48207">
    <property type="entry name" value="SUCCINATE--HYDROXYMETHYLGLUTARATE COA-TRANSFERASE"/>
    <property type="match status" value="1"/>
</dbReference>
<comment type="caution">
    <text evidence="2">The sequence shown here is derived from an EMBL/GenBank/DDBJ whole genome shotgun (WGS) entry which is preliminary data.</text>
</comment>
<dbReference type="GO" id="GO:0008410">
    <property type="term" value="F:CoA-transferase activity"/>
    <property type="evidence" value="ECO:0007669"/>
    <property type="project" value="TreeGrafter"/>
</dbReference>
<keyword evidence="3" id="KW-1185">Reference proteome</keyword>
<sequence length="396" mass="42965">MTENKLPLAGVRVVEFTHMVMGPTCGLILGDLGAEVVKVEPMAGDTTRRLKGSAAGFFPTFNRNKKSIALDLRRPEGIAAALRLASTADVVSENFKPDTMDRLGLGYDSISRLNPRVIYVSHKGFLPGPYENRTALDEVVQMMAGLAYMTGPEGRPLRAGSSVNDIMGGMFGAIGAMAALRARDETGKGQLVQSGLFENSVFLVAQHMMQYAVTGEPAAPMPSRVSAWPIYDVFTVADGEQIFLAVVSDAQWERFCEAFGYADLKNDPRHRSNDERVQARATLLPALRERLGRLPARTVARRFEENGLPFAPIARPHELFDDPHLNASGGLAPIRVQAGETAADSKVPLLPIMLDGRRPGLRLQPPQVGEHTDELLASCGYDAQEIRSLKESGIAA</sequence>
<dbReference type="Gene3D" id="3.30.1540.10">
    <property type="entry name" value="formyl-coa transferase, domain 3"/>
    <property type="match status" value="1"/>
</dbReference>
<accession>A0A556AFB7</accession>
<evidence type="ECO:0000313" key="2">
    <source>
        <dbReference type="EMBL" id="TSH91575.1"/>
    </source>
</evidence>
<dbReference type="Gene3D" id="3.40.50.10540">
    <property type="entry name" value="Crotonobetainyl-coa:carnitine coa-transferase, domain 1"/>
    <property type="match status" value="1"/>
</dbReference>
<organism evidence="2 3">
    <name type="scientific">Verticiella sediminum</name>
    <dbReference type="NCBI Taxonomy" id="1247510"/>
    <lineage>
        <taxon>Bacteria</taxon>
        <taxon>Pseudomonadati</taxon>
        <taxon>Pseudomonadota</taxon>
        <taxon>Betaproteobacteria</taxon>
        <taxon>Burkholderiales</taxon>
        <taxon>Alcaligenaceae</taxon>
        <taxon>Verticiella</taxon>
    </lineage>
</organism>
<evidence type="ECO:0000313" key="3">
    <source>
        <dbReference type="Proteomes" id="UP000318405"/>
    </source>
</evidence>
<dbReference type="InterPro" id="IPR050483">
    <property type="entry name" value="CoA-transferase_III_domain"/>
</dbReference>
<reference evidence="2 3" key="1">
    <citation type="submission" date="2019-07" db="EMBL/GenBank/DDBJ databases">
        <title>Qingshengfaniella alkalisoli gen. nov., sp. nov., isolated from saline soil.</title>
        <authorList>
            <person name="Xu L."/>
            <person name="Huang X.-X."/>
            <person name="Sun J.-Q."/>
        </authorList>
    </citation>
    <scope>NUCLEOTIDE SEQUENCE [LARGE SCALE GENOMIC DNA]</scope>
    <source>
        <strain evidence="2 3">DSM 27279</strain>
    </source>
</reference>
<dbReference type="RefSeq" id="WP_143949747.1">
    <property type="nucleotide sequence ID" value="NZ_BAABMB010000006.1"/>
</dbReference>